<comment type="function">
    <text evidence="2">NDH-1 shuttles electrons from NADH, via FMN and iron-sulfur (Fe-S) centers, to quinones in the respiratory chain. Couples the redox reaction to proton translocation (for every two electrons transferred, four hydrogen ions are translocated across the cytoplasmic membrane), and thus conserves the redox energy in a proton gradient.</text>
</comment>
<dbReference type="OrthoDB" id="9795409at2"/>
<keyword evidence="2" id="KW-0874">Quinone</keyword>
<proteinExistence type="inferred from homology"/>
<keyword evidence="2" id="KW-0472">Membrane</keyword>
<dbReference type="GO" id="GO:0008137">
    <property type="term" value="F:NADH dehydrogenase (ubiquinone) activity"/>
    <property type="evidence" value="ECO:0007669"/>
    <property type="project" value="UniProtKB-UniRule"/>
</dbReference>
<dbReference type="Gene3D" id="1.20.120.1200">
    <property type="entry name" value="NADH-ubiquinone/plastoquinone oxidoreductase chain 6, subunit NuoJ"/>
    <property type="match status" value="1"/>
</dbReference>
<comment type="subcellular location">
    <subcellularLocation>
        <location evidence="2">Cell membrane</location>
        <topology evidence="2">Multi-pass membrane protein</topology>
    </subcellularLocation>
</comment>
<feature type="transmembrane region" description="Helical" evidence="2">
    <location>
        <begin position="89"/>
        <end position="108"/>
    </location>
</feature>
<dbReference type="InterPro" id="IPR042106">
    <property type="entry name" value="Nuo/plastoQ_OxRdtase_6_NuoJ"/>
</dbReference>
<accession>A0A512MBB4</accession>
<keyword evidence="2" id="KW-0520">NAD</keyword>
<feature type="transmembrane region" description="Helical" evidence="2">
    <location>
        <begin position="30"/>
        <end position="52"/>
    </location>
</feature>
<dbReference type="Pfam" id="PF00499">
    <property type="entry name" value="Oxidored_q3"/>
    <property type="match status" value="1"/>
</dbReference>
<dbReference type="GO" id="GO:0048038">
    <property type="term" value="F:quinone binding"/>
    <property type="evidence" value="ECO:0007669"/>
    <property type="project" value="UniProtKB-UniRule"/>
</dbReference>
<dbReference type="AlphaFoldDB" id="A0A512MBB4"/>
<dbReference type="InterPro" id="IPR001457">
    <property type="entry name" value="NADH_UbQ/plastoQ_OxRdtase_su6"/>
</dbReference>
<organism evidence="3 4">
    <name type="scientific">Brevifollis gellanilyticus</name>
    <dbReference type="NCBI Taxonomy" id="748831"/>
    <lineage>
        <taxon>Bacteria</taxon>
        <taxon>Pseudomonadati</taxon>
        <taxon>Verrucomicrobiota</taxon>
        <taxon>Verrucomicrobiia</taxon>
        <taxon>Verrucomicrobiales</taxon>
        <taxon>Verrucomicrobiaceae</taxon>
    </lineage>
</organism>
<evidence type="ECO:0000313" key="3">
    <source>
        <dbReference type="EMBL" id="GEP44025.1"/>
    </source>
</evidence>
<dbReference type="GO" id="GO:0005886">
    <property type="term" value="C:plasma membrane"/>
    <property type="evidence" value="ECO:0007669"/>
    <property type="project" value="UniProtKB-SubCell"/>
</dbReference>
<comment type="caution">
    <text evidence="3">The sequence shown here is derived from an EMBL/GenBank/DDBJ whole genome shotgun (WGS) entry which is preliminary data.</text>
</comment>
<dbReference type="RefSeq" id="WP_146851582.1">
    <property type="nucleotide sequence ID" value="NZ_BKAG01000024.1"/>
</dbReference>
<reference evidence="3 4" key="1">
    <citation type="submission" date="2019-07" db="EMBL/GenBank/DDBJ databases">
        <title>Whole genome shotgun sequence of Brevifollis gellanilyticus NBRC 108608.</title>
        <authorList>
            <person name="Hosoyama A."/>
            <person name="Uohara A."/>
            <person name="Ohji S."/>
            <person name="Ichikawa N."/>
        </authorList>
    </citation>
    <scope>NUCLEOTIDE SEQUENCE [LARGE SCALE GENOMIC DNA]</scope>
    <source>
        <strain evidence="3 4">NBRC 108608</strain>
    </source>
</reference>
<keyword evidence="2" id="KW-0812">Transmembrane</keyword>
<dbReference type="EC" id="7.1.1.-" evidence="2"/>
<comment type="catalytic activity">
    <reaction evidence="2">
        <text>a quinone + NADH + 5 H(+)(in) = a quinol + NAD(+) + 4 H(+)(out)</text>
        <dbReference type="Rhea" id="RHEA:57888"/>
        <dbReference type="ChEBI" id="CHEBI:15378"/>
        <dbReference type="ChEBI" id="CHEBI:24646"/>
        <dbReference type="ChEBI" id="CHEBI:57540"/>
        <dbReference type="ChEBI" id="CHEBI:57945"/>
        <dbReference type="ChEBI" id="CHEBI:132124"/>
    </reaction>
</comment>
<keyword evidence="2" id="KW-1133">Transmembrane helix</keyword>
<keyword evidence="4" id="KW-1185">Reference proteome</keyword>
<evidence type="ECO:0000313" key="4">
    <source>
        <dbReference type="Proteomes" id="UP000321577"/>
    </source>
</evidence>
<keyword evidence="2" id="KW-1003">Cell membrane</keyword>
<dbReference type="PANTHER" id="PTHR33269:SF17">
    <property type="entry name" value="NADH-UBIQUINONE OXIDOREDUCTASE CHAIN 6"/>
    <property type="match status" value="1"/>
</dbReference>
<feature type="transmembrane region" description="Helical" evidence="2">
    <location>
        <begin position="167"/>
        <end position="188"/>
    </location>
</feature>
<dbReference type="Proteomes" id="UP000321577">
    <property type="component" value="Unassembled WGS sequence"/>
</dbReference>
<comment type="similarity">
    <text evidence="1 2">Belongs to the complex I subunit 6 family.</text>
</comment>
<protein>
    <recommendedName>
        <fullName evidence="2">NADH-quinone oxidoreductase subunit J</fullName>
        <ecNumber evidence="2">7.1.1.-</ecNumber>
    </recommendedName>
</protein>
<gene>
    <name evidence="3" type="primary">nuoJ</name>
    <name evidence="3" type="ORF">BGE01nite_33160</name>
</gene>
<name>A0A512MBB4_9BACT</name>
<evidence type="ECO:0000256" key="2">
    <source>
        <dbReference type="RuleBase" id="RU004429"/>
    </source>
</evidence>
<sequence length="200" mass="21107">MPPLLFYLFVLITLGFGLNVVIARNPVTSALSLAVSFVGLASLFLSLDAYFIGVLQVLVYAGAVMVLFLFIIMLMDIKSEEAGGRANMAAIIAGVVVAGILSVQVATISGKLPFSDKSTETAALKLAEAGAQWEAKGKENLPTISRDLKAGELPDAKLMGETLFSKYAFHLQVVGLLLLVSTVGVVALSKRDNKEASSQS</sequence>
<feature type="transmembrane region" description="Helical" evidence="2">
    <location>
        <begin position="58"/>
        <end position="77"/>
    </location>
</feature>
<dbReference type="EMBL" id="BKAG01000024">
    <property type="protein sequence ID" value="GEP44025.1"/>
    <property type="molecule type" value="Genomic_DNA"/>
</dbReference>
<feature type="transmembrane region" description="Helical" evidence="2">
    <location>
        <begin position="6"/>
        <end position="23"/>
    </location>
</feature>
<dbReference type="PANTHER" id="PTHR33269">
    <property type="entry name" value="NADH-UBIQUINONE OXIDOREDUCTASE CHAIN 6"/>
    <property type="match status" value="1"/>
</dbReference>
<evidence type="ECO:0000256" key="1">
    <source>
        <dbReference type="ARBA" id="ARBA00005698"/>
    </source>
</evidence>